<evidence type="ECO:0000256" key="1">
    <source>
        <dbReference type="ARBA" id="ARBA00022614"/>
    </source>
</evidence>
<keyword evidence="7" id="KW-1185">Reference proteome</keyword>
<evidence type="ECO:0000256" key="3">
    <source>
        <dbReference type="ARBA" id="ARBA00022737"/>
    </source>
</evidence>
<evidence type="ECO:0000313" key="6">
    <source>
        <dbReference type="EMBL" id="GAY62867.1"/>
    </source>
</evidence>
<dbReference type="Pfam" id="PF00560">
    <property type="entry name" value="LRR_1"/>
    <property type="match status" value="1"/>
</dbReference>
<dbReference type="InterPro" id="IPR032675">
    <property type="entry name" value="LRR_dom_sf"/>
</dbReference>
<dbReference type="InterPro" id="IPR001611">
    <property type="entry name" value="Leu-rich_rpt"/>
</dbReference>
<gene>
    <name evidence="6" type="ORF">CUMW_221190</name>
</gene>
<evidence type="ECO:0000313" key="7">
    <source>
        <dbReference type="Proteomes" id="UP000236630"/>
    </source>
</evidence>
<feature type="chain" id="PRO_5014152388" description="Leucine-rich repeat-containing N-terminal plant-type domain-containing protein" evidence="4">
    <location>
        <begin position="32"/>
        <end position="162"/>
    </location>
</feature>
<feature type="domain" description="Leucine-rich repeat-containing N-terminal plant-type" evidence="5">
    <location>
        <begin position="41"/>
        <end position="79"/>
    </location>
</feature>
<dbReference type="Gene3D" id="3.80.10.10">
    <property type="entry name" value="Ribonuclease Inhibitor"/>
    <property type="match status" value="1"/>
</dbReference>
<comment type="caution">
    <text evidence="6">The sequence shown here is derived from an EMBL/GenBank/DDBJ whole genome shotgun (WGS) entry which is preliminary data.</text>
</comment>
<name>A0A2H5QDZ8_CITUN</name>
<dbReference type="AlphaFoldDB" id="A0A2H5QDZ8"/>
<dbReference type="Proteomes" id="UP000236630">
    <property type="component" value="Unassembled WGS sequence"/>
</dbReference>
<keyword evidence="1" id="KW-0433">Leucine-rich repeat</keyword>
<accession>A0A2H5QDZ8</accession>
<protein>
    <recommendedName>
        <fullName evidence="5">Leucine-rich repeat-containing N-terminal plant-type domain-containing protein</fullName>
    </recommendedName>
</protein>
<evidence type="ECO:0000259" key="5">
    <source>
        <dbReference type="Pfam" id="PF08263"/>
    </source>
</evidence>
<dbReference type="STRING" id="55188.A0A2H5QDZ8"/>
<dbReference type="SUPFAM" id="SSF52058">
    <property type="entry name" value="L domain-like"/>
    <property type="match status" value="1"/>
</dbReference>
<keyword evidence="2 4" id="KW-0732">Signal</keyword>
<evidence type="ECO:0000256" key="4">
    <source>
        <dbReference type="SAM" id="SignalP"/>
    </source>
</evidence>
<dbReference type="InterPro" id="IPR013210">
    <property type="entry name" value="LRR_N_plant-typ"/>
</dbReference>
<reference evidence="6 7" key="1">
    <citation type="journal article" date="2017" name="Front. Genet.">
        <title>Draft sequencing of the heterozygous diploid genome of Satsuma (Citrus unshiu Marc.) using a hybrid assembly approach.</title>
        <authorList>
            <person name="Shimizu T."/>
            <person name="Tanizawa Y."/>
            <person name="Mochizuki T."/>
            <person name="Nagasaki H."/>
            <person name="Yoshioka T."/>
            <person name="Toyoda A."/>
            <person name="Fujiyama A."/>
            <person name="Kaminuma E."/>
            <person name="Nakamura Y."/>
        </authorList>
    </citation>
    <scope>NUCLEOTIDE SEQUENCE [LARGE SCALE GENOMIC DNA]</scope>
    <source>
        <strain evidence="7">cv. Miyagawa wase</strain>
    </source>
</reference>
<dbReference type="EMBL" id="BDQV01000325">
    <property type="protein sequence ID" value="GAY62867.1"/>
    <property type="molecule type" value="Genomic_DNA"/>
</dbReference>
<dbReference type="PANTHER" id="PTHR47988">
    <property type="entry name" value="SOMATIC EMBRYOGENESIS RECEPTOR KINASE 1"/>
    <property type="match status" value="1"/>
</dbReference>
<dbReference type="Pfam" id="PF08263">
    <property type="entry name" value="LRRNT_2"/>
    <property type="match status" value="1"/>
</dbReference>
<evidence type="ECO:0000256" key="2">
    <source>
        <dbReference type="ARBA" id="ARBA00022729"/>
    </source>
</evidence>
<keyword evidence="3" id="KW-0677">Repeat</keyword>
<organism evidence="6 7">
    <name type="scientific">Citrus unshiu</name>
    <name type="common">Satsuma mandarin</name>
    <name type="synonym">Citrus nobilis var. unshiu</name>
    <dbReference type="NCBI Taxonomy" id="55188"/>
    <lineage>
        <taxon>Eukaryota</taxon>
        <taxon>Viridiplantae</taxon>
        <taxon>Streptophyta</taxon>
        <taxon>Embryophyta</taxon>
        <taxon>Tracheophyta</taxon>
        <taxon>Spermatophyta</taxon>
        <taxon>Magnoliopsida</taxon>
        <taxon>eudicotyledons</taxon>
        <taxon>Gunneridae</taxon>
        <taxon>Pentapetalae</taxon>
        <taxon>rosids</taxon>
        <taxon>malvids</taxon>
        <taxon>Sapindales</taxon>
        <taxon>Rutaceae</taxon>
        <taxon>Aurantioideae</taxon>
        <taxon>Citrus</taxon>
    </lineage>
</organism>
<sequence>MTLPSHLSKTSILHSFLLFIAILFAPSFTLAAPSSSLRGNKTDRLALLAIKAQITDDPLGLMSSWNDSVHFCNWKCVICGQLHQKVITLNLSYHELVGSLSPHIGNLTFLRGTSLEKTYLQGELPPELGCLLRLKYLNFSNNSFLGELWPISLATLALLYFG</sequence>
<proteinExistence type="predicted"/>
<feature type="signal peptide" evidence="4">
    <location>
        <begin position="1"/>
        <end position="31"/>
    </location>
</feature>